<evidence type="ECO:0000313" key="9">
    <source>
        <dbReference type="EMBL" id="KYB26165.1"/>
    </source>
</evidence>
<feature type="domain" description="C2H2-type" evidence="8">
    <location>
        <begin position="258"/>
        <end position="286"/>
    </location>
</feature>
<accession>A0A139WE78</accession>
<keyword evidence="10" id="KW-1185">Reference proteome</keyword>
<dbReference type="GO" id="GO:0008270">
    <property type="term" value="F:zinc ion binding"/>
    <property type="evidence" value="ECO:0007669"/>
    <property type="project" value="UniProtKB-KW"/>
</dbReference>
<evidence type="ECO:0000256" key="5">
    <source>
        <dbReference type="ARBA" id="ARBA00022840"/>
    </source>
</evidence>
<keyword evidence="6" id="KW-0862">Zinc</keyword>
<evidence type="ECO:0000256" key="7">
    <source>
        <dbReference type="PROSITE-ProRule" id="PRU00706"/>
    </source>
</evidence>
<evidence type="ECO:0000256" key="4">
    <source>
        <dbReference type="ARBA" id="ARBA00022777"/>
    </source>
</evidence>
<dbReference type="PANTHER" id="PTHR46161:SF3">
    <property type="entry name" value="NUCLEOSIDE DIPHOSPHATE KINASE DDB_G0292928-RELATED"/>
    <property type="match status" value="1"/>
</dbReference>
<keyword evidence="4" id="KW-0418">Kinase</keyword>
<sequence>MGDIDLHPLGSERFRSSRSHPFTTSTFFSSNSKRRRVLEPYKCIDGLLEPYKCLSCRTLTPFLAQLKTHSLTQIPIYRQKNETVCYVCESCNFKTYSRLILLNHIYSSRCKVTDKNSVLMLMKLVDKSGETTIKLYCSEGIPRTLHHVQRPARQPPGVPSLIPCHLCEFKTKDRNYLKTHVLRRHTPPEAITWHQCAMCLYVAKFKGDLNRHIIHKHTPTVKKEVVRCKFCRSRFKTQQGLETHVSERHSSKEVVTWYRCDECPHKTRYKEHFRRHKREQHAPVEDQKQLLCEHCGYKAKQKIHLKLHVIQRHTDDKDIEWYKCGECEYKAKLKASLKDHVLRKHETGDIKWFKCDDCEYKTFKRYLLKTHSRVLYHSCDTMNRLELTFAILKPHVIKQPLAVEKIRNIILTSNFKVVKSKRHTIQLHEAESFYHEHKTKFFYKRLVTFMTSGPSDFYILAREDAIKTWRQLMGPTKVFKTQFEAPDSIRGQFGLSDTRNATHGSGSIIFILTNHR</sequence>
<feature type="binding site" evidence="7">
    <location>
        <position position="476"/>
    </location>
    <ligand>
        <name>ATP</name>
        <dbReference type="ChEBI" id="CHEBI:30616"/>
    </ligand>
</feature>
<dbReference type="eggNOG" id="KOG1721">
    <property type="taxonomic scope" value="Eukaryota"/>
</dbReference>
<dbReference type="Gene3D" id="3.30.70.141">
    <property type="entry name" value="Nucleoside diphosphate kinase-like domain"/>
    <property type="match status" value="1"/>
</dbReference>
<reference evidence="9 10" key="1">
    <citation type="journal article" date="2008" name="Nature">
        <title>The genome of the model beetle and pest Tribolium castaneum.</title>
        <authorList>
            <consortium name="Tribolium Genome Sequencing Consortium"/>
            <person name="Richards S."/>
            <person name="Gibbs R.A."/>
            <person name="Weinstock G.M."/>
            <person name="Brown S.J."/>
            <person name="Denell R."/>
            <person name="Beeman R.W."/>
            <person name="Gibbs R."/>
            <person name="Beeman R.W."/>
            <person name="Brown S.J."/>
            <person name="Bucher G."/>
            <person name="Friedrich M."/>
            <person name="Grimmelikhuijzen C.J."/>
            <person name="Klingler M."/>
            <person name="Lorenzen M."/>
            <person name="Richards S."/>
            <person name="Roth S."/>
            <person name="Schroder R."/>
            <person name="Tautz D."/>
            <person name="Zdobnov E.M."/>
            <person name="Muzny D."/>
            <person name="Gibbs R.A."/>
            <person name="Weinstock G.M."/>
            <person name="Attaway T."/>
            <person name="Bell S."/>
            <person name="Buhay C.J."/>
            <person name="Chandrabose M.N."/>
            <person name="Chavez D."/>
            <person name="Clerk-Blankenburg K.P."/>
            <person name="Cree A."/>
            <person name="Dao M."/>
            <person name="Davis C."/>
            <person name="Chacko J."/>
            <person name="Dinh H."/>
            <person name="Dugan-Rocha S."/>
            <person name="Fowler G."/>
            <person name="Garner T.T."/>
            <person name="Garnes J."/>
            <person name="Gnirke A."/>
            <person name="Hawes A."/>
            <person name="Hernandez J."/>
            <person name="Hines S."/>
            <person name="Holder M."/>
            <person name="Hume J."/>
            <person name="Jhangiani S.N."/>
            <person name="Joshi V."/>
            <person name="Khan Z.M."/>
            <person name="Jackson L."/>
            <person name="Kovar C."/>
            <person name="Kowis A."/>
            <person name="Lee S."/>
            <person name="Lewis L.R."/>
            <person name="Margolis J."/>
            <person name="Morgan M."/>
            <person name="Nazareth L.V."/>
            <person name="Nguyen N."/>
            <person name="Okwuonu G."/>
            <person name="Parker D."/>
            <person name="Richards S."/>
            <person name="Ruiz S.J."/>
            <person name="Santibanez J."/>
            <person name="Savard J."/>
            <person name="Scherer S.E."/>
            <person name="Schneider B."/>
            <person name="Sodergren E."/>
            <person name="Tautz D."/>
            <person name="Vattahil S."/>
            <person name="Villasana D."/>
            <person name="White C.S."/>
            <person name="Wright R."/>
            <person name="Park Y."/>
            <person name="Beeman R.W."/>
            <person name="Lord J."/>
            <person name="Oppert B."/>
            <person name="Lorenzen M."/>
            <person name="Brown S."/>
            <person name="Wang L."/>
            <person name="Savard J."/>
            <person name="Tautz D."/>
            <person name="Richards S."/>
            <person name="Weinstock G."/>
            <person name="Gibbs R.A."/>
            <person name="Liu Y."/>
            <person name="Worley K."/>
            <person name="Weinstock G."/>
            <person name="Elsik C.G."/>
            <person name="Reese J.T."/>
            <person name="Elhaik E."/>
            <person name="Landan G."/>
            <person name="Graur D."/>
            <person name="Arensburger P."/>
            <person name="Atkinson P."/>
            <person name="Beeman R.W."/>
            <person name="Beidler J."/>
            <person name="Brown S.J."/>
            <person name="Demuth J.P."/>
            <person name="Drury D.W."/>
            <person name="Du Y.Z."/>
            <person name="Fujiwara H."/>
            <person name="Lorenzen M."/>
            <person name="Maselli V."/>
            <person name="Osanai M."/>
            <person name="Park Y."/>
            <person name="Robertson H.M."/>
            <person name="Tu Z."/>
            <person name="Wang J.J."/>
            <person name="Wang S."/>
            <person name="Richards S."/>
            <person name="Song H."/>
            <person name="Zhang L."/>
            <person name="Sodergren E."/>
            <person name="Werner D."/>
            <person name="Stanke M."/>
            <person name="Morgenstern B."/>
            <person name="Solovyev V."/>
            <person name="Kosarev P."/>
            <person name="Brown G."/>
            <person name="Chen H.C."/>
            <person name="Ermolaeva O."/>
            <person name="Hlavina W."/>
            <person name="Kapustin Y."/>
            <person name="Kiryutin B."/>
            <person name="Kitts P."/>
            <person name="Maglott D."/>
            <person name="Pruitt K."/>
            <person name="Sapojnikov V."/>
            <person name="Souvorov A."/>
            <person name="Mackey A.J."/>
            <person name="Waterhouse R.M."/>
            <person name="Wyder S."/>
            <person name="Zdobnov E.M."/>
            <person name="Zdobnov E.M."/>
            <person name="Wyder S."/>
            <person name="Kriventseva E.V."/>
            <person name="Kadowaki T."/>
            <person name="Bork P."/>
            <person name="Aranda M."/>
            <person name="Bao R."/>
            <person name="Beermann A."/>
            <person name="Berns N."/>
            <person name="Bolognesi R."/>
            <person name="Bonneton F."/>
            <person name="Bopp D."/>
            <person name="Brown S.J."/>
            <person name="Bucher G."/>
            <person name="Butts T."/>
            <person name="Chaumot A."/>
            <person name="Denell R.E."/>
            <person name="Ferrier D.E."/>
            <person name="Friedrich M."/>
            <person name="Gordon C.M."/>
            <person name="Jindra M."/>
            <person name="Klingler M."/>
            <person name="Lan Q."/>
            <person name="Lattorff H.M."/>
            <person name="Laudet V."/>
            <person name="von Levetsow C."/>
            <person name="Liu Z."/>
            <person name="Lutz R."/>
            <person name="Lynch J.A."/>
            <person name="da Fonseca R.N."/>
            <person name="Posnien N."/>
            <person name="Reuter R."/>
            <person name="Roth S."/>
            <person name="Savard J."/>
            <person name="Schinko J.B."/>
            <person name="Schmitt C."/>
            <person name="Schoppmeier M."/>
            <person name="Schroder R."/>
            <person name="Shippy T.D."/>
            <person name="Simonnet F."/>
            <person name="Marques-Souza H."/>
            <person name="Tautz D."/>
            <person name="Tomoyasu Y."/>
            <person name="Trauner J."/>
            <person name="Van der Zee M."/>
            <person name="Vervoort M."/>
            <person name="Wittkopp N."/>
            <person name="Wimmer E.A."/>
            <person name="Yang X."/>
            <person name="Jones A.K."/>
            <person name="Sattelle D.B."/>
            <person name="Ebert P.R."/>
            <person name="Nelson D."/>
            <person name="Scott J.G."/>
            <person name="Beeman R.W."/>
            <person name="Muthukrishnan S."/>
            <person name="Kramer K.J."/>
            <person name="Arakane Y."/>
            <person name="Beeman R.W."/>
            <person name="Zhu Q."/>
            <person name="Hogenkamp D."/>
            <person name="Dixit R."/>
            <person name="Oppert B."/>
            <person name="Jiang H."/>
            <person name="Zou Z."/>
            <person name="Marshall J."/>
            <person name="Elpidina E."/>
            <person name="Vinokurov K."/>
            <person name="Oppert C."/>
            <person name="Zou Z."/>
            <person name="Evans J."/>
            <person name="Lu Z."/>
            <person name="Zhao P."/>
            <person name="Sumathipala N."/>
            <person name="Altincicek B."/>
            <person name="Vilcinskas A."/>
            <person name="Williams M."/>
            <person name="Hultmark D."/>
            <person name="Hetru C."/>
            <person name="Jiang H."/>
            <person name="Grimmelikhuijzen C.J."/>
            <person name="Hauser F."/>
            <person name="Cazzamali G."/>
            <person name="Williamson M."/>
            <person name="Park Y."/>
            <person name="Li B."/>
            <person name="Tanaka Y."/>
            <person name="Predel R."/>
            <person name="Neupert S."/>
            <person name="Schachtner J."/>
            <person name="Verleyen P."/>
            <person name="Raible F."/>
            <person name="Bork P."/>
            <person name="Friedrich M."/>
            <person name="Walden K.K."/>
            <person name="Robertson H.M."/>
            <person name="Angeli S."/>
            <person name="Foret S."/>
            <person name="Bucher G."/>
            <person name="Schuetz S."/>
            <person name="Maleszka R."/>
            <person name="Wimmer E.A."/>
            <person name="Beeman R.W."/>
            <person name="Lorenzen M."/>
            <person name="Tomoyasu Y."/>
            <person name="Miller S.C."/>
            <person name="Grossmann D."/>
            <person name="Bucher G."/>
        </authorList>
    </citation>
    <scope>NUCLEOTIDE SEQUENCE [LARGE SCALE GENOMIC DNA]</scope>
    <source>
        <strain evidence="9 10">Georgia GA2</strain>
    </source>
</reference>
<dbReference type="EMBL" id="KQ971357">
    <property type="protein sequence ID" value="KYB26165.1"/>
    <property type="molecule type" value="Genomic_DNA"/>
</dbReference>
<keyword evidence="2" id="KW-0808">Transferase</keyword>
<dbReference type="GO" id="GO:0004550">
    <property type="term" value="F:nucleoside diphosphate kinase activity"/>
    <property type="evidence" value="ECO:0007669"/>
    <property type="project" value="InterPro"/>
</dbReference>
<dbReference type="SUPFAM" id="SSF54919">
    <property type="entry name" value="Nucleoside diphosphate kinase, NDK"/>
    <property type="match status" value="1"/>
</dbReference>
<keyword evidence="6" id="KW-0863">Zinc-finger</keyword>
<dbReference type="SMART" id="SM00355">
    <property type="entry name" value="ZnF_C2H2"/>
    <property type="match status" value="8"/>
</dbReference>
<evidence type="ECO:0000259" key="8">
    <source>
        <dbReference type="PROSITE" id="PS50157"/>
    </source>
</evidence>
<evidence type="ECO:0000313" key="10">
    <source>
        <dbReference type="Proteomes" id="UP000007266"/>
    </source>
</evidence>
<name>A0A139WE78_TRICA</name>
<evidence type="ECO:0000256" key="2">
    <source>
        <dbReference type="ARBA" id="ARBA00022679"/>
    </source>
</evidence>
<keyword evidence="3" id="KW-0547">Nucleotide-binding</keyword>
<dbReference type="CDD" id="cd04414">
    <property type="entry name" value="NDPk6"/>
    <property type="match status" value="1"/>
</dbReference>
<dbReference type="InterPro" id="IPR034907">
    <property type="entry name" value="NDK-like_dom"/>
</dbReference>
<evidence type="ECO:0000256" key="1">
    <source>
        <dbReference type="ARBA" id="ARBA00008142"/>
    </source>
</evidence>
<keyword evidence="6" id="KW-0479">Metal-binding</keyword>
<evidence type="ECO:0000256" key="3">
    <source>
        <dbReference type="ARBA" id="ARBA00022741"/>
    </source>
</evidence>
<feature type="domain" description="C2H2-type" evidence="8">
    <location>
        <begin position="290"/>
        <end position="318"/>
    </location>
</feature>
<feature type="binding site" evidence="7">
    <location>
        <position position="500"/>
    </location>
    <ligand>
        <name>ATP</name>
        <dbReference type="ChEBI" id="CHEBI:30616"/>
    </ligand>
</feature>
<dbReference type="Gene3D" id="3.30.160.60">
    <property type="entry name" value="Classic Zinc Finger"/>
    <property type="match status" value="3"/>
</dbReference>
<feature type="binding site" evidence="7">
    <location>
        <position position="490"/>
    </location>
    <ligand>
        <name>ATP</name>
        <dbReference type="ChEBI" id="CHEBI:30616"/>
    </ligand>
</feature>
<dbReference type="PROSITE" id="PS00028">
    <property type="entry name" value="ZINC_FINGER_C2H2_1"/>
    <property type="match status" value="1"/>
</dbReference>
<reference evidence="9 10" key="2">
    <citation type="journal article" date="2010" name="Nucleic Acids Res.">
        <title>BeetleBase in 2010: revisions to provide comprehensive genomic information for Tribolium castaneum.</title>
        <authorList>
            <person name="Kim H.S."/>
            <person name="Murphy T."/>
            <person name="Xia J."/>
            <person name="Caragea D."/>
            <person name="Park Y."/>
            <person name="Beeman R.W."/>
            <person name="Lorenzen M.D."/>
            <person name="Butcher S."/>
            <person name="Manak J.R."/>
            <person name="Brown S.J."/>
        </authorList>
    </citation>
    <scope>GENOME REANNOTATION</scope>
    <source>
        <strain evidence="9 10">Georgia GA2</strain>
    </source>
</reference>
<dbReference type="InterPro" id="IPR013087">
    <property type="entry name" value="Znf_C2H2_type"/>
</dbReference>
<dbReference type="PROSITE" id="PS50157">
    <property type="entry name" value="ZINC_FINGER_C2H2_2"/>
    <property type="match status" value="2"/>
</dbReference>
<dbReference type="PANTHER" id="PTHR46161">
    <property type="entry name" value="NUCLEOSIDE DIPHOSPHATE KINASE"/>
    <property type="match status" value="1"/>
</dbReference>
<feature type="binding site" evidence="7">
    <location>
        <position position="470"/>
    </location>
    <ligand>
        <name>ATP</name>
        <dbReference type="ChEBI" id="CHEBI:30616"/>
    </ligand>
</feature>
<dbReference type="PROSITE" id="PS51374">
    <property type="entry name" value="NDPK_LIKE"/>
    <property type="match status" value="1"/>
</dbReference>
<protein>
    <recommendedName>
        <fullName evidence="8">C2H2-type domain-containing protein</fullName>
    </recommendedName>
</protein>
<evidence type="ECO:0000256" key="6">
    <source>
        <dbReference type="PROSITE-ProRule" id="PRU00042"/>
    </source>
</evidence>
<dbReference type="InterPro" id="IPR037994">
    <property type="entry name" value="NDPk6"/>
</dbReference>
<organism evidence="9 10">
    <name type="scientific">Tribolium castaneum</name>
    <name type="common">Red flour beetle</name>
    <dbReference type="NCBI Taxonomy" id="7070"/>
    <lineage>
        <taxon>Eukaryota</taxon>
        <taxon>Metazoa</taxon>
        <taxon>Ecdysozoa</taxon>
        <taxon>Arthropoda</taxon>
        <taxon>Hexapoda</taxon>
        <taxon>Insecta</taxon>
        <taxon>Pterygota</taxon>
        <taxon>Neoptera</taxon>
        <taxon>Endopterygota</taxon>
        <taxon>Coleoptera</taxon>
        <taxon>Polyphaga</taxon>
        <taxon>Cucujiformia</taxon>
        <taxon>Tenebrionidae</taxon>
        <taxon>Tenebrionidae incertae sedis</taxon>
        <taxon>Tribolium</taxon>
    </lineage>
</organism>
<dbReference type="AlphaFoldDB" id="A0A139WE78"/>
<dbReference type="InParanoid" id="A0A139WE78"/>
<dbReference type="GO" id="GO:0005524">
    <property type="term" value="F:ATP binding"/>
    <property type="evidence" value="ECO:0007669"/>
    <property type="project" value="UniProtKB-KW"/>
</dbReference>
<feature type="active site" description="Pros-phosphohistidine intermediate" evidence="7">
    <location>
        <position position="503"/>
    </location>
</feature>
<dbReference type="FunFam" id="3.30.160.60:FF:002203">
    <property type="entry name" value="Zinc finger protein 142-like Protein"/>
    <property type="match status" value="1"/>
</dbReference>
<proteinExistence type="inferred from homology"/>
<feature type="binding site" evidence="7">
    <location>
        <position position="393"/>
    </location>
    <ligand>
        <name>ATP</name>
        <dbReference type="ChEBI" id="CHEBI:30616"/>
    </ligand>
</feature>
<dbReference type="InterPro" id="IPR036850">
    <property type="entry name" value="NDK-like_dom_sf"/>
</dbReference>
<dbReference type="STRING" id="7070.A0A139WE78"/>
<dbReference type="Pfam" id="PF00334">
    <property type="entry name" value="NDK"/>
    <property type="match status" value="1"/>
</dbReference>
<dbReference type="SMART" id="SM00562">
    <property type="entry name" value="NDK"/>
    <property type="match status" value="1"/>
</dbReference>
<dbReference type="Proteomes" id="UP000007266">
    <property type="component" value="Linkage group 8"/>
</dbReference>
<gene>
    <name evidence="9" type="primary">AUGUSTUS-3.0.2_34003</name>
    <name evidence="9" type="ORF">TcasGA2_TC034003</name>
</gene>
<comment type="similarity">
    <text evidence="1 7">Belongs to the NDK family.</text>
</comment>
<keyword evidence="5" id="KW-0067">ATP-binding</keyword>
<feature type="binding site" evidence="7">
    <location>
        <position position="442"/>
    </location>
    <ligand>
        <name>ATP</name>
        <dbReference type="ChEBI" id="CHEBI:30616"/>
    </ligand>
</feature>